<feature type="non-terminal residue" evidence="1">
    <location>
        <position position="217"/>
    </location>
</feature>
<gene>
    <name evidence="1" type="ORF">MSPICULIGERA_LOCUS233</name>
</gene>
<organism evidence="1 2">
    <name type="scientific">Mesorhabditis spiculigera</name>
    <dbReference type="NCBI Taxonomy" id="96644"/>
    <lineage>
        <taxon>Eukaryota</taxon>
        <taxon>Metazoa</taxon>
        <taxon>Ecdysozoa</taxon>
        <taxon>Nematoda</taxon>
        <taxon>Chromadorea</taxon>
        <taxon>Rhabditida</taxon>
        <taxon>Rhabditina</taxon>
        <taxon>Rhabditomorpha</taxon>
        <taxon>Rhabditoidea</taxon>
        <taxon>Rhabditidae</taxon>
        <taxon>Mesorhabditinae</taxon>
        <taxon>Mesorhabditis</taxon>
    </lineage>
</organism>
<dbReference type="PANTHER" id="PTHR35560">
    <property type="entry name" value="BLL0132 PROTEIN"/>
    <property type="match status" value="1"/>
</dbReference>
<dbReference type="InterPro" id="IPR029058">
    <property type="entry name" value="AB_hydrolase_fold"/>
</dbReference>
<reference evidence="1" key="1">
    <citation type="submission" date="2023-06" db="EMBL/GenBank/DDBJ databases">
        <authorList>
            <person name="Delattre M."/>
        </authorList>
    </citation>
    <scope>NUCLEOTIDE SEQUENCE</scope>
    <source>
        <strain evidence="1">AF72</strain>
    </source>
</reference>
<dbReference type="EMBL" id="CATQJA010000013">
    <property type="protein sequence ID" value="CAJ0557475.1"/>
    <property type="molecule type" value="Genomic_DNA"/>
</dbReference>
<protein>
    <recommendedName>
        <fullName evidence="3">Alpha/beta hydrolase</fullName>
    </recommendedName>
</protein>
<dbReference type="Gene3D" id="3.40.50.1820">
    <property type="entry name" value="alpha/beta hydrolase"/>
    <property type="match status" value="1"/>
</dbReference>
<evidence type="ECO:0000313" key="1">
    <source>
        <dbReference type="EMBL" id="CAJ0557475.1"/>
    </source>
</evidence>
<dbReference type="PANTHER" id="PTHR35560:SF3">
    <property type="entry name" value="PEPTIDASE S9 PROLYL OLIGOPEPTIDASE CATALYTIC DOMAIN-CONTAINING PROTEIN"/>
    <property type="match status" value="1"/>
</dbReference>
<keyword evidence="2" id="KW-1185">Reference proteome</keyword>
<dbReference type="AlphaFoldDB" id="A0AA36C3W0"/>
<dbReference type="Proteomes" id="UP001177023">
    <property type="component" value="Unassembled WGS sequence"/>
</dbReference>
<sequence length="217" mass="24499">MHGIESQYGHKGIPAFQVLDDVVRYLSDRQRFPALKEIVMVSHSAGAQLMQRYAVVNDLDAGLKAHGLTIRYVIASPSNYLYVDENRLQDGAFAPVVSILCPSYNRYRYGIEAAPAYLQMQHLTGRQLFTRYAARDVTYLVGAQDNNPTSRVLDNSCGANYQGETRLQRQLTYVGYEGFLSNKWRVPLRHPQYTIPGIGHNAARLFGDKDVARILFP</sequence>
<evidence type="ECO:0000313" key="2">
    <source>
        <dbReference type="Proteomes" id="UP001177023"/>
    </source>
</evidence>
<evidence type="ECO:0008006" key="3">
    <source>
        <dbReference type="Google" id="ProtNLM"/>
    </source>
</evidence>
<accession>A0AA36C3W0</accession>
<proteinExistence type="predicted"/>
<name>A0AA36C3W0_9BILA</name>
<comment type="caution">
    <text evidence="1">The sequence shown here is derived from an EMBL/GenBank/DDBJ whole genome shotgun (WGS) entry which is preliminary data.</text>
</comment>